<dbReference type="OrthoDB" id="1043111at2759"/>
<name>A0A9E7FUC7_9LILI</name>
<dbReference type="Proteomes" id="UP001055439">
    <property type="component" value="Chromosome 5"/>
</dbReference>
<evidence type="ECO:0000313" key="2">
    <source>
        <dbReference type="Proteomes" id="UP001055439"/>
    </source>
</evidence>
<reference evidence="1" key="1">
    <citation type="submission" date="2022-05" db="EMBL/GenBank/DDBJ databases">
        <title>The Musa troglodytarum L. genome provides insights into the mechanism of non-climacteric behaviour and enrichment of carotenoids.</title>
        <authorList>
            <person name="Wang J."/>
        </authorList>
    </citation>
    <scope>NUCLEOTIDE SEQUENCE</scope>
    <source>
        <tissue evidence="1">Leaf</tissue>
    </source>
</reference>
<gene>
    <name evidence="1" type="ORF">MUK42_19427</name>
</gene>
<protein>
    <submittedName>
        <fullName evidence="1">Uncharacterized protein</fullName>
    </submittedName>
</protein>
<evidence type="ECO:0000313" key="1">
    <source>
        <dbReference type="EMBL" id="URE01303.1"/>
    </source>
</evidence>
<dbReference type="EMBL" id="CP097507">
    <property type="protein sequence ID" value="URE01303.1"/>
    <property type="molecule type" value="Genomic_DNA"/>
</dbReference>
<organism evidence="1 2">
    <name type="scientific">Musa troglodytarum</name>
    <name type="common">fe'i banana</name>
    <dbReference type="NCBI Taxonomy" id="320322"/>
    <lineage>
        <taxon>Eukaryota</taxon>
        <taxon>Viridiplantae</taxon>
        <taxon>Streptophyta</taxon>
        <taxon>Embryophyta</taxon>
        <taxon>Tracheophyta</taxon>
        <taxon>Spermatophyta</taxon>
        <taxon>Magnoliopsida</taxon>
        <taxon>Liliopsida</taxon>
        <taxon>Zingiberales</taxon>
        <taxon>Musaceae</taxon>
        <taxon>Musa</taxon>
    </lineage>
</organism>
<proteinExistence type="predicted"/>
<sequence length="38" mass="4232">MSTGETPNTGFLFGMIEEIKIQFLREEFPPWGGLISAS</sequence>
<dbReference type="AlphaFoldDB" id="A0A9E7FUC7"/>
<accession>A0A9E7FUC7</accession>
<keyword evidence="2" id="KW-1185">Reference proteome</keyword>